<dbReference type="AlphaFoldDB" id="A0A9Q0X5D2"/>
<dbReference type="InterPro" id="IPR003309">
    <property type="entry name" value="SCAN_dom"/>
</dbReference>
<dbReference type="SMART" id="SM00431">
    <property type="entry name" value="SCAN"/>
    <property type="match status" value="1"/>
</dbReference>
<dbReference type="OrthoDB" id="9427073at2759"/>
<accession>A0A9Q0X5D2</accession>
<dbReference type="FunFam" id="1.10.4020.10:FF:000005">
    <property type="entry name" value="Uncharacterized protein"/>
    <property type="match status" value="1"/>
</dbReference>
<dbReference type="PROSITE" id="PS50804">
    <property type="entry name" value="SCAN_BOX"/>
    <property type="match status" value="1"/>
</dbReference>
<dbReference type="Pfam" id="PF02023">
    <property type="entry name" value="SCAN"/>
    <property type="match status" value="1"/>
</dbReference>
<feature type="domain" description="SCAN box" evidence="3">
    <location>
        <begin position="169"/>
        <end position="246"/>
    </location>
</feature>
<feature type="region of interest" description="Disordered" evidence="2">
    <location>
        <begin position="58"/>
        <end position="80"/>
    </location>
</feature>
<dbReference type="PANTHER" id="PTHR45935:SF15">
    <property type="entry name" value="SCAN BOX DOMAIN-CONTAINING PROTEIN"/>
    <property type="match status" value="1"/>
</dbReference>
<dbReference type="CDD" id="cd07936">
    <property type="entry name" value="SCAN"/>
    <property type="match status" value="1"/>
</dbReference>
<evidence type="ECO:0000313" key="4">
    <source>
        <dbReference type="EMBL" id="KAJ7303198.1"/>
    </source>
</evidence>
<dbReference type="SUPFAM" id="SSF47353">
    <property type="entry name" value="Retrovirus capsid dimerization domain-like"/>
    <property type="match status" value="1"/>
</dbReference>
<evidence type="ECO:0000256" key="2">
    <source>
        <dbReference type="SAM" id="MobiDB-lite"/>
    </source>
</evidence>
<keyword evidence="1" id="KW-0539">Nucleus</keyword>
<organism evidence="4 5">
    <name type="scientific">Phrynocephalus forsythii</name>
    <dbReference type="NCBI Taxonomy" id="171643"/>
    <lineage>
        <taxon>Eukaryota</taxon>
        <taxon>Metazoa</taxon>
        <taxon>Chordata</taxon>
        <taxon>Craniata</taxon>
        <taxon>Vertebrata</taxon>
        <taxon>Euteleostomi</taxon>
        <taxon>Lepidosauria</taxon>
        <taxon>Squamata</taxon>
        <taxon>Bifurcata</taxon>
        <taxon>Unidentata</taxon>
        <taxon>Episquamata</taxon>
        <taxon>Toxicofera</taxon>
        <taxon>Iguania</taxon>
        <taxon>Acrodonta</taxon>
        <taxon>Agamidae</taxon>
        <taxon>Agaminae</taxon>
        <taxon>Phrynocephalus</taxon>
    </lineage>
</organism>
<evidence type="ECO:0000313" key="5">
    <source>
        <dbReference type="Proteomes" id="UP001142489"/>
    </source>
</evidence>
<dbReference type="PANTHER" id="PTHR45935">
    <property type="entry name" value="PROTEIN ZBED8-RELATED"/>
    <property type="match status" value="1"/>
</dbReference>
<reference evidence="4" key="1">
    <citation type="journal article" date="2023" name="DNA Res.">
        <title>Chromosome-level genome assembly of Phrynocephalus forsythii using third-generation DNA sequencing and Hi-C analysis.</title>
        <authorList>
            <person name="Qi Y."/>
            <person name="Zhao W."/>
            <person name="Zhao Y."/>
            <person name="Niu C."/>
            <person name="Cao S."/>
            <person name="Zhang Y."/>
        </authorList>
    </citation>
    <scope>NUCLEOTIDE SEQUENCE</scope>
    <source>
        <tissue evidence="4">Muscle</tissue>
    </source>
</reference>
<evidence type="ECO:0000259" key="3">
    <source>
        <dbReference type="PROSITE" id="PS50804"/>
    </source>
</evidence>
<dbReference type="EMBL" id="JAPFRF010000024">
    <property type="protein sequence ID" value="KAJ7303198.1"/>
    <property type="molecule type" value="Genomic_DNA"/>
</dbReference>
<gene>
    <name evidence="4" type="ORF">JRQ81_012133</name>
</gene>
<protein>
    <recommendedName>
        <fullName evidence="3">SCAN box domain-containing protein</fullName>
    </recommendedName>
</protein>
<feature type="region of interest" description="Disordered" evidence="2">
    <location>
        <begin position="123"/>
        <end position="150"/>
    </location>
</feature>
<dbReference type="Proteomes" id="UP001142489">
    <property type="component" value="Unassembled WGS sequence"/>
</dbReference>
<proteinExistence type="predicted"/>
<dbReference type="InterPro" id="IPR038269">
    <property type="entry name" value="SCAN_sf"/>
</dbReference>
<dbReference type="Gene3D" id="1.10.4020.10">
    <property type="entry name" value="DNA breaking-rejoining enzymes"/>
    <property type="match status" value="1"/>
</dbReference>
<dbReference type="InterPro" id="IPR050916">
    <property type="entry name" value="SCAN-C2H2_zinc_finger"/>
</dbReference>
<evidence type="ECO:0000256" key="1">
    <source>
        <dbReference type="ARBA" id="ARBA00023242"/>
    </source>
</evidence>
<name>A0A9Q0X5D2_9SAUR</name>
<comment type="caution">
    <text evidence="4">The sequence shown here is derived from an EMBL/GenBank/DDBJ whole genome shotgun (WGS) entry which is preliminary data.</text>
</comment>
<sequence length="281" mass="31166">MWAETTSQAVALAEGFLLSQAEEKRQEEEQQLPLQVKDLSADVPPGALLAEESFLENRRNLLQPGSRQTGAGDPTSQGGGMMPATCADPSLRVCEEVETEEIERIVGGAPLTPLKSFLEHGSKMDEENSVGPEEPGRHDATEIGSSGGFWEKTGNKTTDGETNHSEVPQRHFQQFFYKDEGPREACARLHHLCRRWLKPERHTKAQILDLVILEQFLAVLPTEMSTWVRECGAETSSQAVALAEGFLLSHAEEKRQEGEQQGLEGCCQHLLTRFYVLGLKQ</sequence>
<keyword evidence="5" id="KW-1185">Reference proteome</keyword>